<dbReference type="CDD" id="cd07814">
    <property type="entry name" value="SRPBCC_CalC_Aha1-like"/>
    <property type="match status" value="1"/>
</dbReference>
<reference evidence="4" key="1">
    <citation type="submission" date="2016-10" db="EMBL/GenBank/DDBJ databases">
        <authorList>
            <person name="Varghese N."/>
            <person name="Submissions S."/>
        </authorList>
    </citation>
    <scope>NUCLEOTIDE SEQUENCE [LARGE SCALE GENOMIC DNA]</scope>
    <source>
        <strain evidence="4">92MFCol6.1</strain>
    </source>
</reference>
<dbReference type="AlphaFoldDB" id="A0A1W1GWA2"/>
<evidence type="ECO:0000313" key="4">
    <source>
        <dbReference type="Proteomes" id="UP000191133"/>
    </source>
</evidence>
<dbReference type="EMBL" id="FWEU01000002">
    <property type="protein sequence ID" value="SLM23622.1"/>
    <property type="molecule type" value="Genomic_DNA"/>
</dbReference>
<evidence type="ECO:0000313" key="3">
    <source>
        <dbReference type="EMBL" id="SLM23622.1"/>
    </source>
</evidence>
<comment type="similarity">
    <text evidence="1">Belongs to the AHA1 family.</text>
</comment>
<proteinExistence type="inferred from homology"/>
<gene>
    <name evidence="3" type="ORF">SAMN04488690_1319</name>
</gene>
<organism evidence="3 4">
    <name type="scientific">Stenotrophomonas indicatrix</name>
    <dbReference type="NCBI Taxonomy" id="2045451"/>
    <lineage>
        <taxon>Bacteria</taxon>
        <taxon>Pseudomonadati</taxon>
        <taxon>Pseudomonadota</taxon>
        <taxon>Gammaproteobacteria</taxon>
        <taxon>Lysobacterales</taxon>
        <taxon>Lysobacteraceae</taxon>
        <taxon>Stenotrophomonas</taxon>
    </lineage>
</organism>
<dbReference type="InterPro" id="IPR013538">
    <property type="entry name" value="ASHA1/2-like_C"/>
</dbReference>
<evidence type="ECO:0000259" key="2">
    <source>
        <dbReference type="Pfam" id="PF08327"/>
    </source>
</evidence>
<dbReference type="RefSeq" id="WP_080149002.1">
    <property type="nucleotide sequence ID" value="NZ_FWEU01000002.1"/>
</dbReference>
<name>A0A1W1GWA2_9GAMM</name>
<dbReference type="Pfam" id="PF08327">
    <property type="entry name" value="AHSA1"/>
    <property type="match status" value="1"/>
</dbReference>
<accession>A0A1W1GWA2</accession>
<dbReference type="Proteomes" id="UP000191133">
    <property type="component" value="Unassembled WGS sequence"/>
</dbReference>
<dbReference type="Gene3D" id="3.30.530.20">
    <property type="match status" value="1"/>
</dbReference>
<dbReference type="InterPro" id="IPR023393">
    <property type="entry name" value="START-like_dom_sf"/>
</dbReference>
<evidence type="ECO:0000256" key="1">
    <source>
        <dbReference type="ARBA" id="ARBA00006817"/>
    </source>
</evidence>
<sequence>MVDIAHRVGINAPSAQVYQALATPEGIAAWWAEDTTGDRHPGGTVTARFTANGQEIGAMQMKLLQLQPSERVLWEFIDGPPEWIGTTARFALHQDDDYCIVLFSHEGWKERVEFMHHCSTKWAIFLMSLKSLLETGRGQPSPHDVKIDNWN</sequence>
<feature type="domain" description="Activator of Hsp90 ATPase homologue 1/2-like C-terminal" evidence="2">
    <location>
        <begin position="11"/>
        <end position="134"/>
    </location>
</feature>
<protein>
    <submittedName>
        <fullName evidence="3">Uncharacterized conserved protein YndB, AHSA1/START domain</fullName>
    </submittedName>
</protein>
<dbReference type="SUPFAM" id="SSF55961">
    <property type="entry name" value="Bet v1-like"/>
    <property type="match status" value="1"/>
</dbReference>